<dbReference type="AlphaFoldDB" id="A0A6H2H184"/>
<feature type="compositionally biased region" description="Basic and acidic residues" evidence="1">
    <location>
        <begin position="368"/>
        <end position="378"/>
    </location>
</feature>
<feature type="region of interest" description="Disordered" evidence="1">
    <location>
        <begin position="368"/>
        <end position="441"/>
    </location>
</feature>
<dbReference type="PROSITE" id="PS51272">
    <property type="entry name" value="SLH"/>
    <property type="match status" value="3"/>
</dbReference>
<name>A0A6H2H184_9BACL</name>
<feature type="domain" description="SLH" evidence="3">
    <location>
        <begin position="100"/>
        <end position="163"/>
    </location>
</feature>
<keyword evidence="2" id="KW-0732">Signal</keyword>
<dbReference type="KEGG" id="palr:HGI30_18995"/>
<dbReference type="PANTHER" id="PTHR43308:SF5">
    <property type="entry name" value="S-LAYER PROTEIN _ PEPTIDOGLYCAN ENDO-BETA-N-ACETYLGLUCOSAMINIDASE"/>
    <property type="match status" value="1"/>
</dbReference>
<feature type="chain" id="PRO_5026028597" description="SLH domain-containing protein" evidence="2">
    <location>
        <begin position="28"/>
        <end position="1214"/>
    </location>
</feature>
<protein>
    <recommendedName>
        <fullName evidence="3">SLH domain-containing protein</fullName>
    </recommendedName>
</protein>
<feature type="domain" description="SLH" evidence="3">
    <location>
        <begin position="164"/>
        <end position="224"/>
    </location>
</feature>
<dbReference type="InterPro" id="IPR001119">
    <property type="entry name" value="SLH_dom"/>
</dbReference>
<keyword evidence="5" id="KW-1185">Reference proteome</keyword>
<dbReference type="Proteomes" id="UP000502136">
    <property type="component" value="Chromosome"/>
</dbReference>
<dbReference type="Pfam" id="PF00395">
    <property type="entry name" value="SLH"/>
    <property type="match status" value="3"/>
</dbReference>
<dbReference type="EMBL" id="CP051428">
    <property type="protein sequence ID" value="QJC53444.1"/>
    <property type="molecule type" value="Genomic_DNA"/>
</dbReference>
<reference evidence="4 5" key="1">
    <citation type="submission" date="2020-04" db="EMBL/GenBank/DDBJ databases">
        <title>Novel Paenibacillus strain UniB2 isolated from commercial digestive syrup.</title>
        <authorList>
            <person name="Thorat V."/>
            <person name="Kirdat K."/>
            <person name="Tiwarekar B."/>
            <person name="Yadav A."/>
        </authorList>
    </citation>
    <scope>NUCLEOTIDE SEQUENCE [LARGE SCALE GENOMIC DNA]</scope>
    <source>
        <strain evidence="4 5">UniB2</strain>
    </source>
</reference>
<evidence type="ECO:0000256" key="1">
    <source>
        <dbReference type="SAM" id="MobiDB-lite"/>
    </source>
</evidence>
<evidence type="ECO:0000313" key="4">
    <source>
        <dbReference type="EMBL" id="QJC53444.1"/>
    </source>
</evidence>
<evidence type="ECO:0000313" key="5">
    <source>
        <dbReference type="Proteomes" id="UP000502136"/>
    </source>
</evidence>
<dbReference type="InterPro" id="IPR051465">
    <property type="entry name" value="Cell_Envelope_Struct_Comp"/>
</dbReference>
<gene>
    <name evidence="4" type="ORF">HGI30_18995</name>
</gene>
<accession>A0A6H2H184</accession>
<dbReference type="PANTHER" id="PTHR43308">
    <property type="entry name" value="OUTER MEMBRANE PROTEIN ALPHA-RELATED"/>
    <property type="match status" value="1"/>
</dbReference>
<organism evidence="4 5">
    <name type="scientific">Paenibacillus albicereus</name>
    <dbReference type="NCBI Taxonomy" id="2726185"/>
    <lineage>
        <taxon>Bacteria</taxon>
        <taxon>Bacillati</taxon>
        <taxon>Bacillota</taxon>
        <taxon>Bacilli</taxon>
        <taxon>Bacillales</taxon>
        <taxon>Paenibacillaceae</taxon>
        <taxon>Paenibacillus</taxon>
    </lineage>
</organism>
<evidence type="ECO:0000256" key="2">
    <source>
        <dbReference type="SAM" id="SignalP"/>
    </source>
</evidence>
<feature type="signal peptide" evidence="2">
    <location>
        <begin position="1"/>
        <end position="27"/>
    </location>
</feature>
<feature type="domain" description="SLH" evidence="3">
    <location>
        <begin position="41"/>
        <end position="99"/>
    </location>
</feature>
<evidence type="ECO:0000259" key="3">
    <source>
        <dbReference type="PROSITE" id="PS51272"/>
    </source>
</evidence>
<proteinExistence type="predicted"/>
<sequence length="1214" mass="130016">MGWKATYATSAMAAGLSLLLAVGPAFGAAGAAGAGQAASGAGSSGYLDIKGHWAEQQLSVWAAAGWLSGYGKGELRPDQPISRSEFAALVNRAFALQGTAQLSFKDVKPQAWDYATVSTAVYAGYASGYEDGTFRPAGQVTRQEAAVMLGKASGIEASAAEPAFRDRAKLGAWSRPFVAALAAQGVLGGYPDGSFKPAGRLTRAEAVTAIGKAAEARSGAASYAKAGVYGPASGQSEVKGDVRVEAGGVSLRNLRVRGDLIVTEAVGEGDVTLSGIQVDGKTIVRGGGVRSIHILNSNLGHVAVEKTSPVRLSLEGTSRLGTVTVSQQSTGSVVALGAGSRIDVLQLEGKTFVSGQGTVSQAKLSEAAKDSVFEKEPGSKTLPTPSASPSPTPGAGGGGGFFPGFPGVPGNPSPSPTATPTVSPTATPVPTPQATPTATPASSEFLTSLSIGNYPLVQFVSGKSGFDPKVMEYDLVLPVDYATGEIELTAATNVSGARIRLLVRDEFMETIADWKAFAGGKTSYLQNAREKTNLSVSLEKADGELLSGYSIRVLYEPTLAEKTRTTINGEIIVQKISRGATVRTYRSESDAQPYSEVTQTEDGREIGMTPFVGMDSDVLKGQKGQFWISIQYPAEPEQPRQKVEYDFSPLAKTSGGLKARSLTAAEMEAIYGPFITFNVQLLRDPSSELPSGAVYLKTFWWDSYQPYFDAPFVSIEEARQAMLGTPVLSKLETAHPVLSDFIGSKGADFTGAFKVFYYDKDRKPIGYDFLPVDVKVNLTSAQVIHAISRLPVPVQLKDIQPVYEALELYNRLSAEEQKKVVNYSVLQAALAELDRLSQQSQNSTKLSSLSLSDLEFSEPFSNWNTFYSATGKLGFEKKEAVLSLGYDESISEVYVSVQGLHAAPVRVEGKSFRFNYPPQQGQTIMVTVKSKLNQNEQFYWLSVRSELSIQLTTFSGLASGLREGVALHVYGTKEDINAYDVVHGAAPSTEPGAFPATTWFRFPIDSSKAGSIWIATEENGVLSERTEKKYNFNALPEMTVDQPVSATSDEFNLQILNYFANSQGFFSYTQLRVNSAALDSSIRYVALANGNDSAPSYQQAADVSQFALASGNSLIGGAAGDHPAPDAQQRTLYLYDANYRPIGFTRFSYMPQAVILPRAVSNAIEQIRLNAERQVLERAVSRARTAYDLLGEADRQQVTNYAKLEQAETYLRQQ</sequence>